<reference evidence="3 4" key="1">
    <citation type="journal article" date="2020" name="Proc. Natl. Acad. Sci. U.S.A.">
        <title>Ecological drivers of bacterial community assembly in synthetic phycospheres.</title>
        <authorList>
            <person name="Fu H."/>
            <person name="Uchimiya M."/>
            <person name="Gore J."/>
            <person name="Moran M.A."/>
        </authorList>
    </citation>
    <scope>NUCLEOTIDE SEQUENCE [LARGE SCALE GENOMIC DNA]</scope>
    <source>
        <strain evidence="3">HF-Din03</strain>
    </source>
</reference>
<proteinExistence type="predicted"/>
<comment type="caution">
    <text evidence="3">The sequence shown here is derived from an EMBL/GenBank/DDBJ whole genome shotgun (WGS) entry which is preliminary data.</text>
</comment>
<name>A0A850LIT7_9RHOB</name>
<feature type="compositionally biased region" description="Low complexity" evidence="1">
    <location>
        <begin position="24"/>
        <end position="37"/>
    </location>
</feature>
<feature type="compositionally biased region" description="Low complexity" evidence="1">
    <location>
        <begin position="1"/>
        <end position="11"/>
    </location>
</feature>
<keyword evidence="2" id="KW-1133">Transmembrane helix</keyword>
<evidence type="ECO:0000313" key="4">
    <source>
        <dbReference type="Proteomes" id="UP000565723"/>
    </source>
</evidence>
<dbReference type="RefSeq" id="WP_011047708.1">
    <property type="nucleotide sequence ID" value="NZ_CP076685.1"/>
</dbReference>
<sequence length="351" mass="38485">MPNDTVDGGVPAPEPGGPVPAGPPAVQAAPSAPAPAADKPKPAGWRATLSNLSSLIKDFGIVAAIVATPIAIVVVLIWEGVLRPRLTSEIMTELSRPDDGYRAWHRDNVIGALSGYDQITARKWLEAEGGPVIERLARPPEAEEIKALFADPEFRKFFQRQVLLSVSDFRDDYVEYLYREYGETNMLKAWLSPVTDQVDAVYTLNLFYQKTPVQGDDGRQAVNEAGVPLYDTTFKISDQFYATDDQLFHINVRPETKGGFYDIFRQEAAVLTITIGNFTQNINVNGYQDDVTCIVRTALNNAPSGFVTVRANIKRSGPLDPNNPVTLDGQVPDGGFDMKIIVTAKKGRKTC</sequence>
<keyword evidence="2" id="KW-0812">Transmembrane</keyword>
<dbReference type="EMBL" id="JABXIY010000027">
    <property type="protein sequence ID" value="NVK97395.1"/>
    <property type="molecule type" value="Genomic_DNA"/>
</dbReference>
<dbReference type="Proteomes" id="UP000565723">
    <property type="component" value="Unassembled WGS sequence"/>
</dbReference>
<evidence type="ECO:0000256" key="1">
    <source>
        <dbReference type="SAM" id="MobiDB-lite"/>
    </source>
</evidence>
<keyword evidence="2" id="KW-0472">Membrane</keyword>
<evidence type="ECO:0000256" key="2">
    <source>
        <dbReference type="SAM" id="Phobius"/>
    </source>
</evidence>
<evidence type="ECO:0000313" key="3">
    <source>
        <dbReference type="EMBL" id="NVK97395.1"/>
    </source>
</evidence>
<feature type="transmembrane region" description="Helical" evidence="2">
    <location>
        <begin position="59"/>
        <end position="78"/>
    </location>
</feature>
<protein>
    <submittedName>
        <fullName evidence="3">Uncharacterized protein</fullName>
    </submittedName>
</protein>
<gene>
    <name evidence="3" type="ORF">HW564_10730</name>
</gene>
<accession>A0A850LIT7</accession>
<feature type="region of interest" description="Disordered" evidence="1">
    <location>
        <begin position="1"/>
        <end position="42"/>
    </location>
</feature>
<dbReference type="AlphaFoldDB" id="A0A850LIT7"/>
<organism evidence="3 4">
    <name type="scientific">Ruegeria pomeroyi</name>
    <dbReference type="NCBI Taxonomy" id="89184"/>
    <lineage>
        <taxon>Bacteria</taxon>
        <taxon>Pseudomonadati</taxon>
        <taxon>Pseudomonadota</taxon>
        <taxon>Alphaproteobacteria</taxon>
        <taxon>Rhodobacterales</taxon>
        <taxon>Roseobacteraceae</taxon>
        <taxon>Ruegeria</taxon>
    </lineage>
</organism>
<feature type="compositionally biased region" description="Pro residues" evidence="1">
    <location>
        <begin position="12"/>
        <end position="23"/>
    </location>
</feature>